<proteinExistence type="predicted"/>
<dbReference type="PANTHER" id="PTHR32370">
    <property type="entry name" value="OS12G0117600 PROTEIN"/>
    <property type="match status" value="1"/>
</dbReference>
<sequence>MQRRLQPQKTTQPLVKFCMARINFSRVDNEIHVHLSDIPGGPDAFELAAKLCYGVRLELTATNAVDFGQENLIARTKGFLNQVVLQN</sequence>
<accession>A0A9D4V5Z6</accession>
<dbReference type="OrthoDB" id="1746010at2759"/>
<dbReference type="AlphaFoldDB" id="A0A9D4V5Z6"/>
<reference evidence="1" key="1">
    <citation type="submission" date="2021-01" db="EMBL/GenBank/DDBJ databases">
        <title>Adiantum capillus-veneris genome.</title>
        <authorList>
            <person name="Fang Y."/>
            <person name="Liao Q."/>
        </authorList>
    </citation>
    <scope>NUCLEOTIDE SEQUENCE</scope>
    <source>
        <strain evidence="1">H3</strain>
        <tissue evidence="1">Leaf</tissue>
    </source>
</reference>
<protein>
    <submittedName>
        <fullName evidence="1">Uncharacterized protein</fullName>
    </submittedName>
</protein>
<evidence type="ECO:0000313" key="1">
    <source>
        <dbReference type="EMBL" id="KAI5080446.1"/>
    </source>
</evidence>
<dbReference type="Proteomes" id="UP000886520">
    <property type="component" value="Chromosome 4"/>
</dbReference>
<organism evidence="1 2">
    <name type="scientific">Adiantum capillus-veneris</name>
    <name type="common">Maidenhair fern</name>
    <dbReference type="NCBI Taxonomy" id="13818"/>
    <lineage>
        <taxon>Eukaryota</taxon>
        <taxon>Viridiplantae</taxon>
        <taxon>Streptophyta</taxon>
        <taxon>Embryophyta</taxon>
        <taxon>Tracheophyta</taxon>
        <taxon>Polypodiopsida</taxon>
        <taxon>Polypodiidae</taxon>
        <taxon>Polypodiales</taxon>
        <taxon>Pteridineae</taxon>
        <taxon>Pteridaceae</taxon>
        <taxon>Vittarioideae</taxon>
        <taxon>Adiantum</taxon>
    </lineage>
</organism>
<dbReference type="InterPro" id="IPR043454">
    <property type="entry name" value="NPH3/RPT2-like"/>
</dbReference>
<comment type="caution">
    <text evidence="1">The sequence shown here is derived from an EMBL/GenBank/DDBJ whole genome shotgun (WGS) entry which is preliminary data.</text>
</comment>
<keyword evidence="2" id="KW-1185">Reference proteome</keyword>
<gene>
    <name evidence="1" type="ORF">GOP47_0003629</name>
</gene>
<evidence type="ECO:0000313" key="2">
    <source>
        <dbReference type="Proteomes" id="UP000886520"/>
    </source>
</evidence>
<name>A0A9D4V5Z6_ADICA</name>
<dbReference type="EMBL" id="JABFUD020000004">
    <property type="protein sequence ID" value="KAI5080446.1"/>
    <property type="molecule type" value="Genomic_DNA"/>
</dbReference>